<keyword evidence="1" id="KW-1133">Transmembrane helix</keyword>
<feature type="transmembrane region" description="Helical" evidence="1">
    <location>
        <begin position="259"/>
        <end position="277"/>
    </location>
</feature>
<feature type="transmembrane region" description="Helical" evidence="1">
    <location>
        <begin position="71"/>
        <end position="90"/>
    </location>
</feature>
<comment type="caution">
    <text evidence="2">The sequence shown here is derived from an EMBL/GenBank/DDBJ whole genome shotgun (WGS) entry which is preliminary data.</text>
</comment>
<protein>
    <submittedName>
        <fullName evidence="2">NnrS family protein</fullName>
    </submittedName>
</protein>
<evidence type="ECO:0000313" key="2">
    <source>
        <dbReference type="EMBL" id="MDG0864811.1"/>
    </source>
</evidence>
<feature type="transmembrane region" description="Helical" evidence="1">
    <location>
        <begin position="193"/>
        <end position="215"/>
    </location>
</feature>
<dbReference type="Proteomes" id="UP001152766">
    <property type="component" value="Unassembled WGS sequence"/>
</dbReference>
<feature type="transmembrane region" description="Helical" evidence="1">
    <location>
        <begin position="236"/>
        <end position="253"/>
    </location>
</feature>
<name>A0A9X4LIP4_9BURK</name>
<gene>
    <name evidence="2" type="ORF">EXJ73_20330</name>
</gene>
<evidence type="ECO:0000256" key="1">
    <source>
        <dbReference type="SAM" id="Phobius"/>
    </source>
</evidence>
<feature type="transmembrane region" description="Helical" evidence="1">
    <location>
        <begin position="33"/>
        <end position="59"/>
    </location>
</feature>
<keyword evidence="1" id="KW-0472">Membrane</keyword>
<dbReference type="EMBL" id="SGUG01000041">
    <property type="protein sequence ID" value="MDG0864811.1"/>
    <property type="molecule type" value="Genomic_DNA"/>
</dbReference>
<sequence length="419" mass="43471">MGGVLTRLSDTAEKLSSSENWSPRRLLGAPHRLGFAVGAALMGLLALWWLAVLAAMALGLDPGWAVPPAPAHGLLFTLGFMPAFMAGFLFTAGPRWLALPAVAARTLLAPLLQFGAGWATVLAGVHAAALLAALGMALVAVGWLRLLLRFAALLRASRAPDRLHARWLLAAGAIGVAAMLLACRALARGDVPQLRAAAQLGLWAFVLPVFTVAWHRMIPLFAATALPRLEALGERAQLLLLLAGPALMGLARVPGLPRWPLAALLALAALALLALALRWRPPAGDAGRLLRMLRGGFGWLGVALALQALSLGLQAVGRAGLGTAPLHALTLGYLGCTLVAMATRVAAAHSGRPLAIDRAGWRLYRLLQLGVLLRLAAAPGLGGGAALLAAAAAWAGVATAWAWRQGRWLGLPRADGRAG</sequence>
<feature type="transmembrane region" description="Helical" evidence="1">
    <location>
        <begin position="297"/>
        <end position="316"/>
    </location>
</feature>
<reference evidence="2" key="1">
    <citation type="submission" date="2019-02" db="EMBL/GenBank/DDBJ databases">
        <title>Draft genome of the type strain Pelomonas aquatica CCUG 52575T.</title>
        <authorList>
            <person name="Gomila M."/>
            <person name="Lalucat J."/>
        </authorList>
    </citation>
    <scope>NUCLEOTIDE SEQUENCE</scope>
    <source>
        <strain evidence="2">CCUG 52575</strain>
    </source>
</reference>
<keyword evidence="3" id="KW-1185">Reference proteome</keyword>
<feature type="transmembrane region" description="Helical" evidence="1">
    <location>
        <begin position="167"/>
        <end position="187"/>
    </location>
</feature>
<organism evidence="2 3">
    <name type="scientific">Pelomonas aquatica</name>
    <dbReference type="NCBI Taxonomy" id="431058"/>
    <lineage>
        <taxon>Bacteria</taxon>
        <taxon>Pseudomonadati</taxon>
        <taxon>Pseudomonadota</taxon>
        <taxon>Betaproteobacteria</taxon>
        <taxon>Burkholderiales</taxon>
        <taxon>Sphaerotilaceae</taxon>
        <taxon>Roseateles</taxon>
    </lineage>
</organism>
<keyword evidence="1" id="KW-0812">Transmembrane</keyword>
<evidence type="ECO:0000313" key="3">
    <source>
        <dbReference type="Proteomes" id="UP001152766"/>
    </source>
</evidence>
<dbReference type="AlphaFoldDB" id="A0A9X4LIP4"/>
<dbReference type="InterPro" id="IPR010266">
    <property type="entry name" value="NnrS"/>
</dbReference>
<feature type="transmembrane region" description="Helical" evidence="1">
    <location>
        <begin position="125"/>
        <end position="146"/>
    </location>
</feature>
<proteinExistence type="predicted"/>
<accession>A0A9X4LIP4</accession>
<feature type="transmembrane region" description="Helical" evidence="1">
    <location>
        <begin position="328"/>
        <end position="347"/>
    </location>
</feature>
<dbReference type="Pfam" id="PF05940">
    <property type="entry name" value="NnrS"/>
    <property type="match status" value="1"/>
</dbReference>
<feature type="transmembrane region" description="Helical" evidence="1">
    <location>
        <begin position="97"/>
        <end position="119"/>
    </location>
</feature>